<keyword evidence="5 15" id="KW-0347">Helicase</keyword>
<dbReference type="GO" id="GO:0009378">
    <property type="term" value="F:four-way junction helicase activity"/>
    <property type="evidence" value="ECO:0007669"/>
    <property type="project" value="TreeGrafter"/>
</dbReference>
<dbReference type="SMART" id="SM00490">
    <property type="entry name" value="HELICc"/>
    <property type="match status" value="1"/>
</dbReference>
<evidence type="ECO:0000256" key="2">
    <source>
        <dbReference type="ARBA" id="ARBA00022723"/>
    </source>
</evidence>
<evidence type="ECO:0000256" key="6">
    <source>
        <dbReference type="ARBA" id="ARBA00022840"/>
    </source>
</evidence>
<dbReference type="GO" id="GO:0003677">
    <property type="term" value="F:DNA binding"/>
    <property type="evidence" value="ECO:0007669"/>
    <property type="project" value="UniProtKB-KW"/>
</dbReference>
<keyword evidence="6" id="KW-0067">ATP-binding</keyword>
<dbReference type="CDD" id="cd17920">
    <property type="entry name" value="DEXHc_RecQ"/>
    <property type="match status" value="1"/>
</dbReference>
<dbReference type="GO" id="GO:0046872">
    <property type="term" value="F:metal ion binding"/>
    <property type="evidence" value="ECO:0007669"/>
    <property type="project" value="UniProtKB-KW"/>
</dbReference>
<evidence type="ECO:0000256" key="5">
    <source>
        <dbReference type="ARBA" id="ARBA00022806"/>
    </source>
</evidence>
<dbReference type="Pfam" id="PF00271">
    <property type="entry name" value="Helicase_C"/>
    <property type="match status" value="1"/>
</dbReference>
<dbReference type="GO" id="GO:0006281">
    <property type="term" value="P:DNA repair"/>
    <property type="evidence" value="ECO:0007669"/>
    <property type="project" value="TreeGrafter"/>
</dbReference>
<evidence type="ECO:0000256" key="10">
    <source>
        <dbReference type="ARBA" id="ARBA00034808"/>
    </source>
</evidence>
<dbReference type="Gene3D" id="3.40.50.300">
    <property type="entry name" value="P-loop containing nucleotide triphosphate hydrolases"/>
    <property type="match status" value="2"/>
</dbReference>
<dbReference type="Pfam" id="PF16124">
    <property type="entry name" value="RecQ_Zn_bind"/>
    <property type="match status" value="1"/>
</dbReference>
<evidence type="ECO:0000256" key="7">
    <source>
        <dbReference type="ARBA" id="ARBA00023125"/>
    </source>
</evidence>
<keyword evidence="8" id="KW-0413">Isomerase</keyword>
<name>A0AAE3MLU8_9FLAO</name>
<evidence type="ECO:0000256" key="8">
    <source>
        <dbReference type="ARBA" id="ARBA00023235"/>
    </source>
</evidence>
<dbReference type="InterPro" id="IPR036388">
    <property type="entry name" value="WH-like_DNA-bd_sf"/>
</dbReference>
<dbReference type="InterPro" id="IPR001650">
    <property type="entry name" value="Helicase_C-like"/>
</dbReference>
<dbReference type="GO" id="GO:0016787">
    <property type="term" value="F:hydrolase activity"/>
    <property type="evidence" value="ECO:0007669"/>
    <property type="project" value="UniProtKB-KW"/>
</dbReference>
<evidence type="ECO:0000259" key="13">
    <source>
        <dbReference type="PROSITE" id="PS51192"/>
    </source>
</evidence>
<dbReference type="Proteomes" id="UP001207116">
    <property type="component" value="Unassembled WGS sequence"/>
</dbReference>
<dbReference type="InterPro" id="IPR032284">
    <property type="entry name" value="RecQ_Zn-bd"/>
</dbReference>
<organism evidence="15 16">
    <name type="scientific">Lentiprolixibacter aurantiacus</name>
    <dbReference type="NCBI Taxonomy" id="2993939"/>
    <lineage>
        <taxon>Bacteria</taxon>
        <taxon>Pseudomonadati</taxon>
        <taxon>Bacteroidota</taxon>
        <taxon>Flavobacteriia</taxon>
        <taxon>Flavobacteriales</taxon>
        <taxon>Flavobacteriaceae</taxon>
        <taxon>Lentiprolixibacter</taxon>
    </lineage>
</organism>
<evidence type="ECO:0000256" key="4">
    <source>
        <dbReference type="ARBA" id="ARBA00022801"/>
    </source>
</evidence>
<dbReference type="EC" id="5.6.2.4" evidence="10"/>
<dbReference type="PANTHER" id="PTHR13710">
    <property type="entry name" value="DNA HELICASE RECQ FAMILY MEMBER"/>
    <property type="match status" value="1"/>
</dbReference>
<keyword evidence="16" id="KW-1185">Reference proteome</keyword>
<dbReference type="AlphaFoldDB" id="A0AAE3MLU8"/>
<feature type="domain" description="Helicase ATP-binding" evidence="13">
    <location>
        <begin position="26"/>
        <end position="194"/>
    </location>
</feature>
<dbReference type="PROSITE" id="PS51192">
    <property type="entry name" value="HELICASE_ATP_BIND_1"/>
    <property type="match status" value="1"/>
</dbReference>
<comment type="catalytic activity">
    <reaction evidence="9">
        <text>Couples ATP hydrolysis with the unwinding of duplex DNA by translocating in the 3'-5' direction.</text>
        <dbReference type="EC" id="5.6.2.4"/>
    </reaction>
</comment>
<dbReference type="PANTHER" id="PTHR13710:SF105">
    <property type="entry name" value="ATP-DEPENDENT DNA HELICASE Q1"/>
    <property type="match status" value="1"/>
</dbReference>
<dbReference type="GO" id="GO:0006310">
    <property type="term" value="P:DNA recombination"/>
    <property type="evidence" value="ECO:0007669"/>
    <property type="project" value="InterPro"/>
</dbReference>
<evidence type="ECO:0000313" key="15">
    <source>
        <dbReference type="EMBL" id="MCX2719803.1"/>
    </source>
</evidence>
<dbReference type="InterPro" id="IPR004589">
    <property type="entry name" value="DNA_helicase_ATP-dep_RecQ"/>
</dbReference>
<dbReference type="SUPFAM" id="SSF52540">
    <property type="entry name" value="P-loop containing nucleoside triphosphate hydrolases"/>
    <property type="match status" value="1"/>
</dbReference>
<protein>
    <recommendedName>
        <fullName evidence="11">ATP-dependent DNA helicase RecQ</fullName>
        <ecNumber evidence="10">5.6.2.4</ecNumber>
    </recommendedName>
    <alternativeName>
        <fullName evidence="12">DNA 3'-5' helicase RecQ</fullName>
    </alternativeName>
</protein>
<dbReference type="EMBL" id="JAPFQP010000002">
    <property type="protein sequence ID" value="MCX2719803.1"/>
    <property type="molecule type" value="Genomic_DNA"/>
</dbReference>
<keyword evidence="4 15" id="KW-0378">Hydrolase</keyword>
<gene>
    <name evidence="15" type="ORF">OO016_09325</name>
</gene>
<evidence type="ECO:0000256" key="12">
    <source>
        <dbReference type="ARBA" id="ARBA00044550"/>
    </source>
</evidence>
<dbReference type="InterPro" id="IPR014001">
    <property type="entry name" value="Helicase_ATP-bd"/>
</dbReference>
<dbReference type="Gene3D" id="1.10.10.10">
    <property type="entry name" value="Winged helix-like DNA-binding domain superfamily/Winged helix DNA-binding domain"/>
    <property type="match status" value="1"/>
</dbReference>
<feature type="domain" description="Helicase C-terminal" evidence="14">
    <location>
        <begin position="215"/>
        <end position="361"/>
    </location>
</feature>
<dbReference type="Pfam" id="PF00270">
    <property type="entry name" value="DEAD"/>
    <property type="match status" value="1"/>
</dbReference>
<dbReference type="GO" id="GO:0005737">
    <property type="term" value="C:cytoplasm"/>
    <property type="evidence" value="ECO:0007669"/>
    <property type="project" value="TreeGrafter"/>
</dbReference>
<reference evidence="15" key="1">
    <citation type="submission" date="2022-11" db="EMBL/GenBank/DDBJ databases">
        <title>The characterization of three novel Bacteroidetes species and genomic analysis of their roles in tidal elemental geochemical cycles.</title>
        <authorList>
            <person name="Ma K.-J."/>
        </authorList>
    </citation>
    <scope>NUCLEOTIDE SEQUENCE</scope>
    <source>
        <strain evidence="15">M415</strain>
    </source>
</reference>
<dbReference type="GO" id="GO:0043138">
    <property type="term" value="F:3'-5' DNA helicase activity"/>
    <property type="evidence" value="ECO:0007669"/>
    <property type="project" value="UniProtKB-EC"/>
</dbReference>
<dbReference type="RefSeq" id="WP_266012857.1">
    <property type="nucleotide sequence ID" value="NZ_JAPFQP010000002.1"/>
</dbReference>
<evidence type="ECO:0000256" key="11">
    <source>
        <dbReference type="ARBA" id="ARBA00044535"/>
    </source>
</evidence>
<keyword evidence="7" id="KW-0238">DNA-binding</keyword>
<evidence type="ECO:0000256" key="1">
    <source>
        <dbReference type="ARBA" id="ARBA00005446"/>
    </source>
</evidence>
<evidence type="ECO:0000256" key="3">
    <source>
        <dbReference type="ARBA" id="ARBA00022741"/>
    </source>
</evidence>
<dbReference type="InterPro" id="IPR011545">
    <property type="entry name" value="DEAD/DEAH_box_helicase_dom"/>
</dbReference>
<keyword evidence="2" id="KW-0479">Metal-binding</keyword>
<dbReference type="PROSITE" id="PS51194">
    <property type="entry name" value="HELICASE_CTER"/>
    <property type="match status" value="1"/>
</dbReference>
<evidence type="ECO:0000259" key="14">
    <source>
        <dbReference type="PROSITE" id="PS51194"/>
    </source>
</evidence>
<dbReference type="FunFam" id="3.40.50.300:FF:001389">
    <property type="entry name" value="ATP-dependent DNA helicase RecQ"/>
    <property type="match status" value="1"/>
</dbReference>
<evidence type="ECO:0000256" key="9">
    <source>
        <dbReference type="ARBA" id="ARBA00034617"/>
    </source>
</evidence>
<comment type="caution">
    <text evidence="15">The sequence shown here is derived from an EMBL/GenBank/DDBJ whole genome shotgun (WGS) entry which is preliminary data.</text>
</comment>
<dbReference type="InterPro" id="IPR027417">
    <property type="entry name" value="P-loop_NTPase"/>
</dbReference>
<comment type="similarity">
    <text evidence="1">Belongs to the helicase family. RecQ subfamily.</text>
</comment>
<dbReference type="GO" id="GO:0043590">
    <property type="term" value="C:bacterial nucleoid"/>
    <property type="evidence" value="ECO:0007669"/>
    <property type="project" value="TreeGrafter"/>
</dbReference>
<keyword evidence="3" id="KW-0547">Nucleotide-binding</keyword>
<dbReference type="GO" id="GO:0030894">
    <property type="term" value="C:replisome"/>
    <property type="evidence" value="ECO:0007669"/>
    <property type="project" value="TreeGrafter"/>
</dbReference>
<dbReference type="GO" id="GO:0005524">
    <property type="term" value="F:ATP binding"/>
    <property type="evidence" value="ECO:0007669"/>
    <property type="project" value="UniProtKB-KW"/>
</dbReference>
<dbReference type="SMART" id="SM00487">
    <property type="entry name" value="DEXDc"/>
    <property type="match status" value="1"/>
</dbReference>
<sequence length="632" mass="72623">MREDASQILKKYWGFESFRGSQASIIDAVLQKEDVLALLPTGGGKSVCYQVPALLQEGICIVVSPLIALIEDQVRALKNKGIKALGLTGGLRFEEVLTQLDNCLYGNYSFLYLSPERLQQELVREKIKGMPVKLIAIDEAHCISQWGHDFRPAYLDCAILRELHPEAPVMALTATATKQVARDIVDNLGLSYPRVFKDSFLRKNISYTVFWEEDKRYRLAMLCKAEAKSGIIYVRSRRMTQELAYFLNEKGLKSHFFHGGISYSEKSDKLNDWLQNKVQFMVATNAFGMGVDKPDVGLVVHYQIPDNLENYFQESGRAGRDGEAARAVLLTNKADETRLKEQFLGVLPSIEYLKLVYRKLNNYFQIPYGGGEHESYPFHFDAFCEAYDFQYMLTYNALQILDQQSVISLSQEFSRHTTVKFEASKQDLFNYMEGNQSLSEIIQVLLRTYGGVFDFETRIKPVLIARKSGKSENEVFNTLKKMEADGLVSLNIQDQDMKLTFLIPREDDLVINRFAKIVTAHHKLKEQKLRLMLDYVENDRKCRSKQLLHYFGEELKEDCRACDVCRRKYGEFKLSTDLPDRIMEELRNSGSTSRDLIARLPDEEEIILESLREMLEDGSISLNHKNEYILNT</sequence>
<evidence type="ECO:0000313" key="16">
    <source>
        <dbReference type="Proteomes" id="UP001207116"/>
    </source>
</evidence>
<accession>A0AAE3MLU8</accession>
<dbReference type="NCBIfam" id="TIGR00614">
    <property type="entry name" value="recQ_fam"/>
    <property type="match status" value="1"/>
</dbReference>
<proteinExistence type="inferred from homology"/>